<dbReference type="Proteomes" id="UP001470230">
    <property type="component" value="Unassembled WGS sequence"/>
</dbReference>
<organism evidence="2 3">
    <name type="scientific">Tritrichomonas musculus</name>
    <dbReference type="NCBI Taxonomy" id="1915356"/>
    <lineage>
        <taxon>Eukaryota</taxon>
        <taxon>Metamonada</taxon>
        <taxon>Parabasalia</taxon>
        <taxon>Tritrichomonadida</taxon>
        <taxon>Tritrichomonadidae</taxon>
        <taxon>Tritrichomonas</taxon>
    </lineage>
</organism>
<sequence>MSQTIKDLYKAMSHKQFELCCERAMRIVESTTKEQFLDNEQFIYLLVKQKNYFLQFLNVFMQRNDDLSILKEEILVDESNLSPKNKLYYFQFPSFQVLIEKLLENDGQKLKDGVVQRYLTFSLFPALTSYFTIDFIQNNSSTLQKSANADYNQHDYNVAIEFLIDKIKVNNDKNCRIALNLLMTSMFATPNFVRLITETFQPAFSELQDKLEESSPANIDQLIDQSFEKVVSNLNKNIHLIPCFISSTTHLLTRPDEILRKCFFGLALNNPARSISYGLFHFSKPPSIELLSKIRDKIFHEKKIVDSMLTCIGKSLLYNLLLQGRNEDSLNSSSSFELESYTSEEQKQMMLYKKESLFFFSEFLFQKKEFKSFFQMFILSKTDIELINYILNSSDNQPFIPSDHKRDQIKYFRFFLTFPGDEAFIDNDSYENKFITNFEDDNFNISNVNTMCEMSRNDDVFTPSLRHLLQNSDPLPQFIEDDFPDDLNVENLLNTYLVMRGDVSSLSSRLKYQSDILRCLKDKDEGQKIQEIIKILPDTLLEMTNEIEILTVASLIEQRCGFIHNMILSYPYRQLIILNGIIALDKLKQTSKISLRNNVDYVVSNVLKNHFFENLSKVFEGRATSLEENVYILFKMTEKKKNSFFSKDHPLFFEMRDFFSKSREDAKYLMYDQLISNTLTSHYDDLISFCIESQFNVKLQKDNAKKASSERISPASNNNNNNDNNNNNNDNNNNNNDNNNNNNDNNNNNNDNNNNNNNNDNNNSDNSNSSINNNNNNDNNNNNNDNNNSDNSNSSINNNNNNDNNNNNNDNNNNNNDNNNNNNNNDNNNSDNSNSSINNNNNNDNNNNNNDNNNNNNDNNNSDNSNSSINNNNNNDNNNNNNDNNNSDNSNSSINNNNNNNNSNNNDNGGESNIDLRSQSIGTSSGIFITDDGNKKFNKNKFFIDKLVHLKERNSEILDICRESLLESSIFRKYDLFCKFLYNVKWYFTEGFPRDEEFGPDEMTSIISIVILMSQSSNINLNIKYIDIFLPLDDKCFGSNLTDFQYHLRATKTIFDQYYNMEQNNQFD</sequence>
<feature type="region of interest" description="Disordered" evidence="1">
    <location>
        <begin position="706"/>
        <end position="917"/>
    </location>
</feature>
<dbReference type="EMBL" id="JAPFFF010000013">
    <property type="protein sequence ID" value="KAK8872094.1"/>
    <property type="molecule type" value="Genomic_DNA"/>
</dbReference>
<reference evidence="2 3" key="1">
    <citation type="submission" date="2024-04" db="EMBL/GenBank/DDBJ databases">
        <title>Tritrichomonas musculus Genome.</title>
        <authorList>
            <person name="Alves-Ferreira E."/>
            <person name="Grigg M."/>
            <person name="Lorenzi H."/>
            <person name="Galac M."/>
        </authorList>
    </citation>
    <scope>NUCLEOTIDE SEQUENCE [LARGE SCALE GENOMIC DNA]</scope>
    <source>
        <strain evidence="2 3">EAF2021</strain>
    </source>
</reference>
<dbReference type="PANTHER" id="PTHR23114">
    <property type="entry name" value="M7GPPPN-MRNA HYDROLASE"/>
    <property type="match status" value="1"/>
</dbReference>
<name>A0ABR2J2N2_9EUKA</name>
<protein>
    <recommendedName>
        <fullName evidence="4">VPS9 domain-containing protein</fullName>
    </recommendedName>
</protein>
<comment type="caution">
    <text evidence="2">The sequence shown here is derived from an EMBL/GenBank/DDBJ whole genome shotgun (WGS) entry which is preliminary data.</text>
</comment>
<evidence type="ECO:0008006" key="4">
    <source>
        <dbReference type="Google" id="ProtNLM"/>
    </source>
</evidence>
<evidence type="ECO:0000256" key="1">
    <source>
        <dbReference type="SAM" id="MobiDB-lite"/>
    </source>
</evidence>
<accession>A0ABR2J2N2</accession>
<evidence type="ECO:0000313" key="3">
    <source>
        <dbReference type="Proteomes" id="UP001470230"/>
    </source>
</evidence>
<keyword evidence="3" id="KW-1185">Reference proteome</keyword>
<feature type="compositionally biased region" description="Low complexity" evidence="1">
    <location>
        <begin position="716"/>
        <end position="908"/>
    </location>
</feature>
<proteinExistence type="predicted"/>
<gene>
    <name evidence="2" type="ORF">M9Y10_007852</name>
</gene>
<dbReference type="PANTHER" id="PTHR23114:SF17">
    <property type="entry name" value="M7GPPPN-MRNA HYDROLASE"/>
    <property type="match status" value="1"/>
</dbReference>
<evidence type="ECO:0000313" key="2">
    <source>
        <dbReference type="EMBL" id="KAK8872094.1"/>
    </source>
</evidence>